<proteinExistence type="predicted"/>
<sequence>MDGDGNGASGKDRDERDESGEKQDNLRVTKTGRVRKRRRRRGRKASQPVEEAVPPIKGWCLKRYPGLNQRAPFPQVPTRRGRSELEAEGLAPAREASDFDQYGGYRRTRPQ</sequence>
<feature type="region of interest" description="Disordered" evidence="1">
    <location>
        <begin position="1"/>
        <end position="52"/>
    </location>
</feature>
<evidence type="ECO:0000256" key="1">
    <source>
        <dbReference type="SAM" id="MobiDB-lite"/>
    </source>
</evidence>
<feature type="region of interest" description="Disordered" evidence="1">
    <location>
        <begin position="66"/>
        <end position="111"/>
    </location>
</feature>
<name>A0A3R7LZF9_PENVA</name>
<accession>A0A3R7LZF9</accession>
<organism evidence="2 3">
    <name type="scientific">Penaeus vannamei</name>
    <name type="common">Whiteleg shrimp</name>
    <name type="synonym">Litopenaeus vannamei</name>
    <dbReference type="NCBI Taxonomy" id="6689"/>
    <lineage>
        <taxon>Eukaryota</taxon>
        <taxon>Metazoa</taxon>
        <taxon>Ecdysozoa</taxon>
        <taxon>Arthropoda</taxon>
        <taxon>Crustacea</taxon>
        <taxon>Multicrustacea</taxon>
        <taxon>Malacostraca</taxon>
        <taxon>Eumalacostraca</taxon>
        <taxon>Eucarida</taxon>
        <taxon>Decapoda</taxon>
        <taxon>Dendrobranchiata</taxon>
        <taxon>Penaeoidea</taxon>
        <taxon>Penaeidae</taxon>
        <taxon>Penaeus</taxon>
    </lineage>
</organism>
<evidence type="ECO:0000313" key="3">
    <source>
        <dbReference type="Proteomes" id="UP000283509"/>
    </source>
</evidence>
<evidence type="ECO:0000313" key="2">
    <source>
        <dbReference type="EMBL" id="ROT68748.1"/>
    </source>
</evidence>
<feature type="compositionally biased region" description="Basic residues" evidence="1">
    <location>
        <begin position="30"/>
        <end position="44"/>
    </location>
</feature>
<dbReference type="EMBL" id="QCYY01002637">
    <property type="protein sequence ID" value="ROT68748.1"/>
    <property type="molecule type" value="Genomic_DNA"/>
</dbReference>
<feature type="non-terminal residue" evidence="2">
    <location>
        <position position="111"/>
    </location>
</feature>
<reference evidence="2 3" key="2">
    <citation type="submission" date="2019-01" db="EMBL/GenBank/DDBJ databases">
        <title>The decoding of complex shrimp genome reveals the adaptation for benthos swimmer, frequently molting mechanism and breeding impact on genome.</title>
        <authorList>
            <person name="Sun Y."/>
            <person name="Gao Y."/>
            <person name="Yu Y."/>
        </authorList>
    </citation>
    <scope>NUCLEOTIDE SEQUENCE [LARGE SCALE GENOMIC DNA]</scope>
    <source>
        <tissue evidence="2">Muscle</tissue>
    </source>
</reference>
<reference evidence="2 3" key="1">
    <citation type="submission" date="2018-04" db="EMBL/GenBank/DDBJ databases">
        <authorList>
            <person name="Zhang X."/>
            <person name="Yuan J."/>
            <person name="Li F."/>
            <person name="Xiang J."/>
        </authorList>
    </citation>
    <scope>NUCLEOTIDE SEQUENCE [LARGE SCALE GENOMIC DNA]</scope>
    <source>
        <tissue evidence="2">Muscle</tissue>
    </source>
</reference>
<dbReference type="Proteomes" id="UP000283509">
    <property type="component" value="Unassembled WGS sequence"/>
</dbReference>
<protein>
    <submittedName>
        <fullName evidence="2">Uncharacterized protein</fullName>
    </submittedName>
</protein>
<keyword evidence="3" id="KW-1185">Reference proteome</keyword>
<gene>
    <name evidence="2" type="ORF">C7M84_013084</name>
</gene>
<feature type="compositionally biased region" description="Basic and acidic residues" evidence="1">
    <location>
        <begin position="10"/>
        <end position="27"/>
    </location>
</feature>
<comment type="caution">
    <text evidence="2">The sequence shown here is derived from an EMBL/GenBank/DDBJ whole genome shotgun (WGS) entry which is preliminary data.</text>
</comment>
<dbReference type="AlphaFoldDB" id="A0A3R7LZF9"/>